<dbReference type="KEGG" id="pmx:PERMA_0608"/>
<protein>
    <submittedName>
        <fullName evidence="1">Uncharacterized protein</fullName>
    </submittedName>
</protein>
<reference evidence="1 2" key="1">
    <citation type="journal article" date="2009" name="J. Bacteriol.">
        <title>Complete and draft genome sequences of six members of the Aquificales.</title>
        <authorList>
            <person name="Reysenbach A.L."/>
            <person name="Hamamura N."/>
            <person name="Podar M."/>
            <person name="Griffiths E."/>
            <person name="Ferreira S."/>
            <person name="Hochstein R."/>
            <person name="Heidelberg J."/>
            <person name="Johnson J."/>
            <person name="Mead D."/>
            <person name="Pohorille A."/>
            <person name="Sarmiento M."/>
            <person name="Schweighofer K."/>
            <person name="Seshadri R."/>
            <person name="Voytek M.A."/>
        </authorList>
    </citation>
    <scope>NUCLEOTIDE SEQUENCE [LARGE SCALE GENOMIC DNA]</scope>
    <source>
        <strain evidence="2">DSM 14350 / EX-H1</strain>
    </source>
</reference>
<evidence type="ECO:0000313" key="2">
    <source>
        <dbReference type="Proteomes" id="UP000001366"/>
    </source>
</evidence>
<dbReference type="RefSeq" id="WP_012675841.1">
    <property type="nucleotide sequence ID" value="NC_012440.1"/>
</dbReference>
<dbReference type="STRING" id="123214.PERMA_0608"/>
<dbReference type="PaxDb" id="123214-PERMA_0608"/>
<accession>C0QUN2</accession>
<name>C0QUN2_PERMH</name>
<dbReference type="HOGENOM" id="CLU_2975318_0_0_0"/>
<sequence length="58" mass="7121">MFRFLFSFLTSFGIFYYLFSNRIIEIDIQKDDDQDFLKENTGKLINVIREFNRMKNDI</sequence>
<gene>
    <name evidence="1" type="ordered locus">PERMA_0608</name>
</gene>
<dbReference type="AlphaFoldDB" id="C0QUN2"/>
<proteinExistence type="predicted"/>
<evidence type="ECO:0000313" key="1">
    <source>
        <dbReference type="EMBL" id="ACO03602.1"/>
    </source>
</evidence>
<organism evidence="1 2">
    <name type="scientific">Persephonella marina (strain DSM 14350 / EX-H1)</name>
    <dbReference type="NCBI Taxonomy" id="123214"/>
    <lineage>
        <taxon>Bacteria</taxon>
        <taxon>Pseudomonadati</taxon>
        <taxon>Aquificota</taxon>
        <taxon>Aquificia</taxon>
        <taxon>Aquificales</taxon>
        <taxon>Hydrogenothermaceae</taxon>
        <taxon>Persephonella</taxon>
    </lineage>
</organism>
<keyword evidence="2" id="KW-1185">Reference proteome</keyword>
<dbReference type="Proteomes" id="UP000001366">
    <property type="component" value="Chromosome"/>
</dbReference>
<dbReference type="EMBL" id="CP001230">
    <property type="protein sequence ID" value="ACO03602.1"/>
    <property type="molecule type" value="Genomic_DNA"/>
</dbReference>